<protein>
    <submittedName>
        <fullName evidence="4 5">Uncharacterized protein</fullName>
    </submittedName>
</protein>
<dbReference type="Pfam" id="PF00400">
    <property type="entry name" value="WD40"/>
    <property type="match status" value="2"/>
</dbReference>
<dbReference type="EMBL" id="JH992971">
    <property type="protein sequence ID" value="EKX53077.1"/>
    <property type="molecule type" value="Genomic_DNA"/>
</dbReference>
<dbReference type="EnsemblProtists" id="EKX53077">
    <property type="protein sequence ID" value="EKX53077"/>
    <property type="gene ID" value="GUITHDRAFT_101522"/>
</dbReference>
<evidence type="ECO:0000256" key="2">
    <source>
        <dbReference type="ARBA" id="ARBA00022737"/>
    </source>
</evidence>
<dbReference type="PRINTS" id="PR00320">
    <property type="entry name" value="GPROTEINBRPT"/>
</dbReference>
<dbReference type="InterPro" id="IPR020472">
    <property type="entry name" value="WD40_PAC1"/>
</dbReference>
<name>L1JXH5_GUITC</name>
<keyword evidence="1 3" id="KW-0853">WD repeat</keyword>
<dbReference type="Gene3D" id="1.20.1280.50">
    <property type="match status" value="1"/>
</dbReference>
<dbReference type="PaxDb" id="55529-EKX53077"/>
<gene>
    <name evidence="4" type="ORF">GUITHDRAFT_101522</name>
</gene>
<reference evidence="4 6" key="1">
    <citation type="journal article" date="2012" name="Nature">
        <title>Algal genomes reveal evolutionary mosaicism and the fate of nucleomorphs.</title>
        <authorList>
            <consortium name="DOE Joint Genome Institute"/>
            <person name="Curtis B.A."/>
            <person name="Tanifuji G."/>
            <person name="Burki F."/>
            <person name="Gruber A."/>
            <person name="Irimia M."/>
            <person name="Maruyama S."/>
            <person name="Arias M.C."/>
            <person name="Ball S.G."/>
            <person name="Gile G.H."/>
            <person name="Hirakawa Y."/>
            <person name="Hopkins J.F."/>
            <person name="Kuo A."/>
            <person name="Rensing S.A."/>
            <person name="Schmutz J."/>
            <person name="Symeonidi A."/>
            <person name="Elias M."/>
            <person name="Eveleigh R.J."/>
            <person name="Herman E.K."/>
            <person name="Klute M.J."/>
            <person name="Nakayama T."/>
            <person name="Obornik M."/>
            <person name="Reyes-Prieto A."/>
            <person name="Armbrust E.V."/>
            <person name="Aves S.J."/>
            <person name="Beiko R.G."/>
            <person name="Coutinho P."/>
            <person name="Dacks J.B."/>
            <person name="Durnford D.G."/>
            <person name="Fast N.M."/>
            <person name="Green B.R."/>
            <person name="Grisdale C.J."/>
            <person name="Hempel F."/>
            <person name="Henrissat B."/>
            <person name="Hoppner M.P."/>
            <person name="Ishida K."/>
            <person name="Kim E."/>
            <person name="Koreny L."/>
            <person name="Kroth P.G."/>
            <person name="Liu Y."/>
            <person name="Malik S.B."/>
            <person name="Maier U.G."/>
            <person name="McRose D."/>
            <person name="Mock T."/>
            <person name="Neilson J.A."/>
            <person name="Onodera N.T."/>
            <person name="Poole A.M."/>
            <person name="Pritham E.J."/>
            <person name="Richards T.A."/>
            <person name="Rocap G."/>
            <person name="Roy S.W."/>
            <person name="Sarai C."/>
            <person name="Schaack S."/>
            <person name="Shirato S."/>
            <person name="Slamovits C.H."/>
            <person name="Spencer D.F."/>
            <person name="Suzuki S."/>
            <person name="Worden A.Z."/>
            <person name="Zauner S."/>
            <person name="Barry K."/>
            <person name="Bell C."/>
            <person name="Bharti A.K."/>
            <person name="Crow J.A."/>
            <person name="Grimwood J."/>
            <person name="Kramer R."/>
            <person name="Lindquist E."/>
            <person name="Lucas S."/>
            <person name="Salamov A."/>
            <person name="McFadden G.I."/>
            <person name="Lane C.E."/>
            <person name="Keeling P.J."/>
            <person name="Gray M.W."/>
            <person name="Grigoriev I.V."/>
            <person name="Archibald J.M."/>
        </authorList>
    </citation>
    <scope>NUCLEOTIDE SEQUENCE</scope>
    <source>
        <strain evidence="4 6">CCMP2712</strain>
    </source>
</reference>
<dbReference type="PANTHER" id="PTHR19848:SF8">
    <property type="entry name" value="F-BOX AND WD REPEAT DOMAIN CONTAINING 7"/>
    <property type="match status" value="1"/>
</dbReference>
<feature type="repeat" description="WD" evidence="3">
    <location>
        <begin position="324"/>
        <end position="366"/>
    </location>
</feature>
<keyword evidence="2" id="KW-0677">Repeat</keyword>
<dbReference type="STRING" id="905079.L1JXH5"/>
<dbReference type="RefSeq" id="XP_005840057.1">
    <property type="nucleotide sequence ID" value="XM_005840000.1"/>
</dbReference>
<evidence type="ECO:0000313" key="6">
    <source>
        <dbReference type="Proteomes" id="UP000011087"/>
    </source>
</evidence>
<dbReference type="OMA" id="EENDCNT"/>
<dbReference type="SMART" id="SM00320">
    <property type="entry name" value="WD40"/>
    <property type="match status" value="4"/>
</dbReference>
<evidence type="ECO:0000256" key="1">
    <source>
        <dbReference type="ARBA" id="ARBA00022574"/>
    </source>
</evidence>
<dbReference type="eggNOG" id="KOG0274">
    <property type="taxonomic scope" value="Eukaryota"/>
</dbReference>
<dbReference type="PROSITE" id="PS50082">
    <property type="entry name" value="WD_REPEATS_2"/>
    <property type="match status" value="3"/>
</dbReference>
<feature type="repeat" description="WD" evidence="3">
    <location>
        <begin position="223"/>
        <end position="237"/>
    </location>
</feature>
<feature type="repeat" description="WD" evidence="3">
    <location>
        <begin position="253"/>
        <end position="275"/>
    </location>
</feature>
<organism evidence="4">
    <name type="scientific">Guillardia theta (strain CCMP2712)</name>
    <name type="common">Cryptophyte</name>
    <dbReference type="NCBI Taxonomy" id="905079"/>
    <lineage>
        <taxon>Eukaryota</taxon>
        <taxon>Cryptophyceae</taxon>
        <taxon>Pyrenomonadales</taxon>
        <taxon>Geminigeraceae</taxon>
        <taxon>Guillardia</taxon>
    </lineage>
</organism>
<dbReference type="Gene3D" id="2.130.10.10">
    <property type="entry name" value="YVTN repeat-like/Quinoprotein amine dehydrogenase"/>
    <property type="match status" value="2"/>
</dbReference>
<dbReference type="GeneID" id="17309474"/>
<dbReference type="InterPro" id="IPR036322">
    <property type="entry name" value="WD40_repeat_dom_sf"/>
</dbReference>
<dbReference type="Proteomes" id="UP000011087">
    <property type="component" value="Unassembled WGS sequence"/>
</dbReference>
<keyword evidence="6" id="KW-1185">Reference proteome</keyword>
<dbReference type="KEGG" id="gtt:GUITHDRAFT_101522"/>
<reference evidence="6" key="2">
    <citation type="submission" date="2012-11" db="EMBL/GenBank/DDBJ databases">
        <authorList>
            <person name="Kuo A."/>
            <person name="Curtis B.A."/>
            <person name="Tanifuji G."/>
            <person name="Burki F."/>
            <person name="Gruber A."/>
            <person name="Irimia M."/>
            <person name="Maruyama S."/>
            <person name="Arias M.C."/>
            <person name="Ball S.G."/>
            <person name="Gile G.H."/>
            <person name="Hirakawa Y."/>
            <person name="Hopkins J.F."/>
            <person name="Rensing S.A."/>
            <person name="Schmutz J."/>
            <person name="Symeonidi A."/>
            <person name="Elias M."/>
            <person name="Eveleigh R.J."/>
            <person name="Herman E.K."/>
            <person name="Klute M.J."/>
            <person name="Nakayama T."/>
            <person name="Obornik M."/>
            <person name="Reyes-Prieto A."/>
            <person name="Armbrust E.V."/>
            <person name="Aves S.J."/>
            <person name="Beiko R.G."/>
            <person name="Coutinho P."/>
            <person name="Dacks J.B."/>
            <person name="Durnford D.G."/>
            <person name="Fast N.M."/>
            <person name="Green B.R."/>
            <person name="Grisdale C."/>
            <person name="Hempe F."/>
            <person name="Henrissat B."/>
            <person name="Hoppner M.P."/>
            <person name="Ishida K.-I."/>
            <person name="Kim E."/>
            <person name="Koreny L."/>
            <person name="Kroth P.G."/>
            <person name="Liu Y."/>
            <person name="Malik S.-B."/>
            <person name="Maier U.G."/>
            <person name="McRose D."/>
            <person name="Mock T."/>
            <person name="Neilson J.A."/>
            <person name="Onodera N.T."/>
            <person name="Poole A.M."/>
            <person name="Pritham E.J."/>
            <person name="Richards T.A."/>
            <person name="Rocap G."/>
            <person name="Roy S.W."/>
            <person name="Sarai C."/>
            <person name="Schaack S."/>
            <person name="Shirato S."/>
            <person name="Slamovits C.H."/>
            <person name="Spencer D.F."/>
            <person name="Suzuki S."/>
            <person name="Worden A.Z."/>
            <person name="Zauner S."/>
            <person name="Barry K."/>
            <person name="Bell C."/>
            <person name="Bharti A.K."/>
            <person name="Crow J.A."/>
            <person name="Grimwood J."/>
            <person name="Kramer R."/>
            <person name="Lindquist E."/>
            <person name="Lucas S."/>
            <person name="Salamov A."/>
            <person name="McFadden G.I."/>
            <person name="Lane C.E."/>
            <person name="Keeling P.J."/>
            <person name="Gray M.W."/>
            <person name="Grigoriev I.V."/>
            <person name="Archibald J.M."/>
        </authorList>
    </citation>
    <scope>NUCLEOTIDE SEQUENCE</scope>
    <source>
        <strain evidence="6">CCMP2712</strain>
    </source>
</reference>
<dbReference type="PANTHER" id="PTHR19848">
    <property type="entry name" value="WD40 REPEAT PROTEIN"/>
    <property type="match status" value="1"/>
</dbReference>
<dbReference type="HOGENOM" id="CLU_657981_0_0_1"/>
<dbReference type="OrthoDB" id="10251741at2759"/>
<dbReference type="InterPro" id="IPR015943">
    <property type="entry name" value="WD40/YVTN_repeat-like_dom_sf"/>
</dbReference>
<sequence>MSWRDNLGSGSFCRDQEEPGASWRREREKEACQGARLAKFLWCRSSCINVTLCNRSLFLYILGFCDLDELAKMEMVSTSWNSLVQSLESSTLWQRCVHRALGRQKIERYKVALGLKSGQSYHQEGSDLQARNWKRILRLNVSEKLLPNNPKGMRATVLHDHEGPVISMCGDHAQPGPILCMAAMRDFVVAGGLDCKARLWKIDSSPGSPAHREYADDSDQVHLITGSVDTTINIWDLWGPQGALPLLRLEGWVISGGDDGTVRMWSIEDGRCTLSLEGESEKFNNVQSCQIDRGRDTFIAVYASDTRGKIWMWDYGTGEVVQAVTAHDAAVTGLSMSLSPEYSLISTSMDGTIKLWKPETLTCQKSLSITDILYNHPRSAGHERSQPEKVHPSKSHAWGNILFISTWNASVLACVFSE</sequence>
<reference evidence="5" key="3">
    <citation type="submission" date="2015-06" db="UniProtKB">
        <authorList>
            <consortium name="EnsemblProtists"/>
        </authorList>
    </citation>
    <scope>IDENTIFICATION</scope>
</reference>
<dbReference type="AlphaFoldDB" id="L1JXH5"/>
<evidence type="ECO:0000313" key="4">
    <source>
        <dbReference type="EMBL" id="EKX53077.1"/>
    </source>
</evidence>
<dbReference type="SUPFAM" id="SSF81383">
    <property type="entry name" value="F-box domain"/>
    <property type="match status" value="1"/>
</dbReference>
<dbReference type="InterPro" id="IPR001680">
    <property type="entry name" value="WD40_rpt"/>
</dbReference>
<evidence type="ECO:0000256" key="3">
    <source>
        <dbReference type="PROSITE-ProRule" id="PRU00221"/>
    </source>
</evidence>
<dbReference type="InterPro" id="IPR036047">
    <property type="entry name" value="F-box-like_dom_sf"/>
</dbReference>
<proteinExistence type="predicted"/>
<evidence type="ECO:0000313" key="5">
    <source>
        <dbReference type="EnsemblProtists" id="EKX53077"/>
    </source>
</evidence>
<accession>L1JXH5</accession>
<dbReference type="PROSITE" id="PS50294">
    <property type="entry name" value="WD_REPEATS_REGION"/>
    <property type="match status" value="1"/>
</dbReference>
<dbReference type="SUPFAM" id="SSF50978">
    <property type="entry name" value="WD40 repeat-like"/>
    <property type="match status" value="1"/>
</dbReference>